<comment type="similarity">
    <text evidence="1">Belongs to the PPR family. P subfamily.</text>
</comment>
<dbReference type="Pfam" id="PF13041">
    <property type="entry name" value="PPR_2"/>
    <property type="match status" value="1"/>
</dbReference>
<protein>
    <recommendedName>
        <fullName evidence="6">TPR-like protein</fullName>
    </recommendedName>
</protein>
<dbReference type="Gene3D" id="1.25.40.10">
    <property type="entry name" value="Tetratricopeptide repeat domain"/>
    <property type="match status" value="2"/>
</dbReference>
<name>A0ABR2YNT7_9CHLO</name>
<evidence type="ECO:0000256" key="1">
    <source>
        <dbReference type="ARBA" id="ARBA00007626"/>
    </source>
</evidence>
<feature type="repeat" description="PPR" evidence="3">
    <location>
        <begin position="290"/>
        <end position="324"/>
    </location>
</feature>
<evidence type="ECO:0000313" key="4">
    <source>
        <dbReference type="EMBL" id="KAK9908537.1"/>
    </source>
</evidence>
<feature type="repeat" description="PPR" evidence="3">
    <location>
        <begin position="185"/>
        <end position="219"/>
    </location>
</feature>
<reference evidence="4 5" key="1">
    <citation type="journal article" date="2024" name="Nat. Commun.">
        <title>Phylogenomics reveals the evolutionary origins of lichenization in chlorophyte algae.</title>
        <authorList>
            <person name="Puginier C."/>
            <person name="Libourel C."/>
            <person name="Otte J."/>
            <person name="Skaloud P."/>
            <person name="Haon M."/>
            <person name="Grisel S."/>
            <person name="Petersen M."/>
            <person name="Berrin J.G."/>
            <person name="Delaux P.M."/>
            <person name="Dal Grande F."/>
            <person name="Keller J."/>
        </authorList>
    </citation>
    <scope>NUCLEOTIDE SEQUENCE [LARGE SCALE GENOMIC DNA]</scope>
    <source>
        <strain evidence="4 5">SAG 216-7</strain>
    </source>
</reference>
<keyword evidence="2" id="KW-0677">Repeat</keyword>
<dbReference type="NCBIfam" id="TIGR00756">
    <property type="entry name" value="PPR"/>
    <property type="match status" value="6"/>
</dbReference>
<proteinExistence type="inferred from homology"/>
<dbReference type="PANTHER" id="PTHR47447">
    <property type="entry name" value="OS03G0856100 PROTEIN"/>
    <property type="match status" value="1"/>
</dbReference>
<dbReference type="PROSITE" id="PS51375">
    <property type="entry name" value="PPR"/>
    <property type="match status" value="6"/>
</dbReference>
<dbReference type="Proteomes" id="UP001491310">
    <property type="component" value="Unassembled WGS sequence"/>
</dbReference>
<feature type="repeat" description="PPR" evidence="3">
    <location>
        <begin position="150"/>
        <end position="184"/>
    </location>
</feature>
<dbReference type="EMBL" id="JALJOT010000008">
    <property type="protein sequence ID" value="KAK9908537.1"/>
    <property type="molecule type" value="Genomic_DNA"/>
</dbReference>
<evidence type="ECO:0000256" key="3">
    <source>
        <dbReference type="PROSITE-ProRule" id="PRU00708"/>
    </source>
</evidence>
<accession>A0ABR2YNT7</accession>
<comment type="caution">
    <text evidence="4">The sequence shown here is derived from an EMBL/GenBank/DDBJ whole genome shotgun (WGS) entry which is preliminary data.</text>
</comment>
<keyword evidence="5" id="KW-1185">Reference proteome</keyword>
<evidence type="ECO:0000313" key="5">
    <source>
        <dbReference type="Proteomes" id="UP001491310"/>
    </source>
</evidence>
<evidence type="ECO:0008006" key="6">
    <source>
        <dbReference type="Google" id="ProtNLM"/>
    </source>
</evidence>
<gene>
    <name evidence="4" type="ORF">WJX75_009341</name>
</gene>
<organism evidence="4 5">
    <name type="scientific">Coccomyxa subellipsoidea</name>
    <dbReference type="NCBI Taxonomy" id="248742"/>
    <lineage>
        <taxon>Eukaryota</taxon>
        <taxon>Viridiplantae</taxon>
        <taxon>Chlorophyta</taxon>
        <taxon>core chlorophytes</taxon>
        <taxon>Trebouxiophyceae</taxon>
        <taxon>Trebouxiophyceae incertae sedis</taxon>
        <taxon>Coccomyxaceae</taxon>
        <taxon>Coccomyxa</taxon>
    </lineage>
</organism>
<feature type="repeat" description="PPR" evidence="3">
    <location>
        <begin position="115"/>
        <end position="149"/>
    </location>
</feature>
<dbReference type="SUPFAM" id="SSF48452">
    <property type="entry name" value="TPR-like"/>
    <property type="match status" value="1"/>
</dbReference>
<feature type="repeat" description="PPR" evidence="3">
    <location>
        <begin position="220"/>
        <end position="254"/>
    </location>
</feature>
<feature type="repeat" description="PPR" evidence="3">
    <location>
        <begin position="255"/>
        <end position="289"/>
    </location>
</feature>
<dbReference type="Pfam" id="PF13812">
    <property type="entry name" value="PPR_3"/>
    <property type="match status" value="2"/>
</dbReference>
<sequence>MEEAVLMGNADAGVARVAEKPQERKATVPAVAQGLFFMDSRAVAAMLKELARVGSGGRAQEVFDWLRSLPHTHNLAALCDVFTFTTAISLCGHRQALRHALGLVGEMRARGIACNTHTYSALMNVAIKCGELELALDVFHQLQVDGLRANVVTYNTLIDIYGKLGRWQEAIGVLDMVARQGLEPEARTFNTIIIACNMCGQPQEALRVFDTMFARGFTPTATTYTALISAHAKADCLDHALTTFQRMAEEGCERSVITYSALIGTCEKAGRWRLALDLFAQMGRDGIAPNTAIYNAAMSACAQGARAEEARVIFGSMKRSTCRPDALTHTALATACQRCGDWAGALKVLQDVLSAGGRADAALYSTVIEAMWQADSPRLRAQAEHLFDGAARLGVFGLTAVKARQGDTLEARPVSQLDLAVVTPALMTGAAVLALHRLLLELQQHIRQSPFEGAPSLVVITVGRSSRAASRKCGKETAVQAAAVSMLQSLGCPCQ</sequence>
<dbReference type="InterPro" id="IPR011990">
    <property type="entry name" value="TPR-like_helical_dom_sf"/>
</dbReference>
<evidence type="ECO:0000256" key="2">
    <source>
        <dbReference type="ARBA" id="ARBA00022737"/>
    </source>
</evidence>
<dbReference type="InterPro" id="IPR002885">
    <property type="entry name" value="PPR_rpt"/>
</dbReference>
<dbReference type="PANTHER" id="PTHR47447:SF17">
    <property type="entry name" value="OS12G0638900 PROTEIN"/>
    <property type="match status" value="1"/>
</dbReference>